<dbReference type="Proteomes" id="UP001443914">
    <property type="component" value="Unassembled WGS sequence"/>
</dbReference>
<dbReference type="AlphaFoldDB" id="A0AAW1HXE6"/>
<dbReference type="InterPro" id="IPR001878">
    <property type="entry name" value="Znf_CCHC"/>
</dbReference>
<evidence type="ECO:0000259" key="1">
    <source>
        <dbReference type="SMART" id="SM00343"/>
    </source>
</evidence>
<dbReference type="PANTHER" id="PTHR37610:SF40">
    <property type="entry name" value="OS01G0909600 PROTEIN"/>
    <property type="match status" value="1"/>
</dbReference>
<dbReference type="PANTHER" id="PTHR37610">
    <property type="entry name" value="CCHC-TYPE DOMAIN-CONTAINING PROTEIN"/>
    <property type="match status" value="1"/>
</dbReference>
<dbReference type="InterPro" id="IPR054722">
    <property type="entry name" value="PolX-like_BBD"/>
</dbReference>
<dbReference type="EMBL" id="JBDFQZ010000010">
    <property type="protein sequence ID" value="KAK9681660.1"/>
    <property type="molecule type" value="Genomic_DNA"/>
</dbReference>
<reference evidence="2" key="1">
    <citation type="submission" date="2024-03" db="EMBL/GenBank/DDBJ databases">
        <title>WGS assembly of Saponaria officinalis var. Norfolk2.</title>
        <authorList>
            <person name="Jenkins J."/>
            <person name="Shu S."/>
            <person name="Grimwood J."/>
            <person name="Barry K."/>
            <person name="Goodstein D."/>
            <person name="Schmutz J."/>
            <person name="Leebens-Mack J."/>
            <person name="Osbourn A."/>
        </authorList>
    </citation>
    <scope>NUCLEOTIDE SEQUENCE [LARGE SCALE GENOMIC DNA]</scope>
    <source>
        <strain evidence="2">JIC</strain>
    </source>
</reference>
<evidence type="ECO:0000313" key="3">
    <source>
        <dbReference type="Proteomes" id="UP001443914"/>
    </source>
</evidence>
<accession>A0AAW1HXE6</accession>
<organism evidence="2 3">
    <name type="scientific">Saponaria officinalis</name>
    <name type="common">Common soapwort</name>
    <name type="synonym">Lychnis saponaria</name>
    <dbReference type="NCBI Taxonomy" id="3572"/>
    <lineage>
        <taxon>Eukaryota</taxon>
        <taxon>Viridiplantae</taxon>
        <taxon>Streptophyta</taxon>
        <taxon>Embryophyta</taxon>
        <taxon>Tracheophyta</taxon>
        <taxon>Spermatophyta</taxon>
        <taxon>Magnoliopsida</taxon>
        <taxon>eudicotyledons</taxon>
        <taxon>Gunneridae</taxon>
        <taxon>Pentapetalae</taxon>
        <taxon>Caryophyllales</taxon>
        <taxon>Caryophyllaceae</taxon>
        <taxon>Caryophylleae</taxon>
        <taxon>Saponaria</taxon>
    </lineage>
</organism>
<name>A0AAW1HXE6_SAPOF</name>
<dbReference type="Pfam" id="PF22936">
    <property type="entry name" value="Pol_BBD"/>
    <property type="match status" value="1"/>
</dbReference>
<gene>
    <name evidence="2" type="ORF">RND81_10G018600</name>
</gene>
<proteinExistence type="predicted"/>
<dbReference type="GO" id="GO:0008270">
    <property type="term" value="F:zinc ion binding"/>
    <property type="evidence" value="ECO:0007669"/>
    <property type="project" value="InterPro"/>
</dbReference>
<dbReference type="SMART" id="SM00343">
    <property type="entry name" value="ZnF_C2HC"/>
    <property type="match status" value="2"/>
</dbReference>
<protein>
    <recommendedName>
        <fullName evidence="1">CCHC-type domain-containing protein</fullName>
    </recommendedName>
</protein>
<sequence length="516" mass="58207">MALESKNKGDFITGKLPKPAKTYPKYNQWIRCDLMVLKWTLHSIAKPLHDDLFYAKSSKELWTELSDRYGQPNALELYQLKKDLTNISQENAPLVEHYSRLKRTWEDIDSIDLIPTCSCGALDLCSCQLLKKLLDRETRGKLIQLLMGLHSGYDSVISSVLTMEPLPPIDKVLGLLQKIERQKQISDDVEVLAEANAYASTKHVSYPNESHWKKARIEEKPVRECTFCHKRGHLREDCFKLKECTYCHGKGHIKEHCYKLRSAPHTQSAGLRFSSGKTFHKGANVYKRSSNHVDVHIMTDIVSNVVNQVMKTYAERTPSAMHSANFAGTCLSSRVFHASHSIPNVDWIVDTGATDHMTSHVDLLHDVGSLSRPVLVALPDESTKRVHQIGRLVLTPHIVLTHVLVVPDFQRNLLSVRKLLSSSNLTVIFISHECQFHDLSSKVIVATAKKRGDLYKLSPVGPSAPVVFNSSVDGAVLLSNASSSKHSMFEKDIALFHARLGHSLCDKMRHMYHVIR</sequence>
<comment type="caution">
    <text evidence="2">The sequence shown here is derived from an EMBL/GenBank/DDBJ whole genome shotgun (WGS) entry which is preliminary data.</text>
</comment>
<dbReference type="GO" id="GO:0003676">
    <property type="term" value="F:nucleic acid binding"/>
    <property type="evidence" value="ECO:0007669"/>
    <property type="project" value="InterPro"/>
</dbReference>
<evidence type="ECO:0000313" key="2">
    <source>
        <dbReference type="EMBL" id="KAK9681660.1"/>
    </source>
</evidence>
<keyword evidence="3" id="KW-1185">Reference proteome</keyword>
<feature type="domain" description="CCHC-type" evidence="1">
    <location>
        <begin position="224"/>
        <end position="240"/>
    </location>
</feature>
<feature type="domain" description="CCHC-type" evidence="1">
    <location>
        <begin position="243"/>
        <end position="259"/>
    </location>
</feature>